<dbReference type="NCBIfam" id="TIGR01683">
    <property type="entry name" value="thiS"/>
    <property type="match status" value="1"/>
</dbReference>
<sequence>MIQLSINGEAKAFAAPLTVSGLIATLELTGKRVAIERNGEIVPRSLHAQTQLADGDVLEMVVAVGGG</sequence>
<organism evidence="1 2">
    <name type="scientific">Jeongeupia chitinilytica</name>
    <dbReference type="NCBI Taxonomy" id="1041641"/>
    <lineage>
        <taxon>Bacteria</taxon>
        <taxon>Pseudomonadati</taxon>
        <taxon>Pseudomonadota</taxon>
        <taxon>Betaproteobacteria</taxon>
        <taxon>Neisseriales</taxon>
        <taxon>Chitinibacteraceae</taxon>
        <taxon>Jeongeupia</taxon>
    </lineage>
</organism>
<evidence type="ECO:0000313" key="2">
    <source>
        <dbReference type="Proteomes" id="UP000604737"/>
    </source>
</evidence>
<proteinExistence type="predicted"/>
<dbReference type="EMBL" id="BMYO01000008">
    <property type="protein sequence ID" value="GHD67108.1"/>
    <property type="molecule type" value="Genomic_DNA"/>
</dbReference>
<dbReference type="InterPro" id="IPR010035">
    <property type="entry name" value="Thi_S"/>
</dbReference>
<dbReference type="PANTHER" id="PTHR34472">
    <property type="entry name" value="SULFUR CARRIER PROTEIN THIS"/>
    <property type="match status" value="1"/>
</dbReference>
<dbReference type="CDD" id="cd00565">
    <property type="entry name" value="Ubl_ThiS"/>
    <property type="match status" value="1"/>
</dbReference>
<protein>
    <submittedName>
        <fullName evidence="1">Thiamine biosynthesis protein ThiS</fullName>
    </submittedName>
</protein>
<gene>
    <name evidence="1" type="ORF">GCM10007350_30340</name>
</gene>
<evidence type="ECO:0000313" key="1">
    <source>
        <dbReference type="EMBL" id="GHD67108.1"/>
    </source>
</evidence>
<dbReference type="Gene3D" id="3.10.20.30">
    <property type="match status" value="1"/>
</dbReference>
<dbReference type="RefSeq" id="WP_189461747.1">
    <property type="nucleotide sequence ID" value="NZ_BMYO01000008.1"/>
</dbReference>
<dbReference type="Proteomes" id="UP000604737">
    <property type="component" value="Unassembled WGS sequence"/>
</dbReference>
<comment type="caution">
    <text evidence="1">The sequence shown here is derived from an EMBL/GenBank/DDBJ whole genome shotgun (WGS) entry which is preliminary data.</text>
</comment>
<dbReference type="InterPro" id="IPR003749">
    <property type="entry name" value="ThiS/MoaD-like"/>
</dbReference>
<dbReference type="InterPro" id="IPR012675">
    <property type="entry name" value="Beta-grasp_dom_sf"/>
</dbReference>
<name>A0ABQ3H4M5_9NEIS</name>
<dbReference type="SUPFAM" id="SSF54285">
    <property type="entry name" value="MoaD/ThiS"/>
    <property type="match status" value="1"/>
</dbReference>
<dbReference type="Pfam" id="PF02597">
    <property type="entry name" value="ThiS"/>
    <property type="match status" value="1"/>
</dbReference>
<accession>A0ABQ3H4M5</accession>
<reference evidence="2" key="1">
    <citation type="journal article" date="2019" name="Int. J. Syst. Evol. Microbiol.">
        <title>The Global Catalogue of Microorganisms (GCM) 10K type strain sequencing project: providing services to taxonomists for standard genome sequencing and annotation.</title>
        <authorList>
            <consortium name="The Broad Institute Genomics Platform"/>
            <consortium name="The Broad Institute Genome Sequencing Center for Infectious Disease"/>
            <person name="Wu L."/>
            <person name="Ma J."/>
        </authorList>
    </citation>
    <scope>NUCLEOTIDE SEQUENCE [LARGE SCALE GENOMIC DNA]</scope>
    <source>
        <strain evidence="2">KCTC 23701</strain>
    </source>
</reference>
<dbReference type="PANTHER" id="PTHR34472:SF1">
    <property type="entry name" value="SULFUR CARRIER PROTEIN THIS"/>
    <property type="match status" value="1"/>
</dbReference>
<dbReference type="InterPro" id="IPR016155">
    <property type="entry name" value="Mopterin_synth/thiamin_S_b"/>
</dbReference>
<keyword evidence="2" id="KW-1185">Reference proteome</keyword>